<gene>
    <name evidence="3" type="ORF">HNR40_010563</name>
</gene>
<accession>A0A7W8AF77</accession>
<keyword evidence="2" id="KW-0812">Transmembrane</keyword>
<keyword evidence="4" id="KW-1185">Reference proteome</keyword>
<evidence type="ECO:0000256" key="2">
    <source>
        <dbReference type="SAM" id="Phobius"/>
    </source>
</evidence>
<feature type="transmembrane region" description="Helical" evidence="2">
    <location>
        <begin position="79"/>
        <end position="98"/>
    </location>
</feature>
<evidence type="ECO:0000313" key="4">
    <source>
        <dbReference type="Proteomes" id="UP000568380"/>
    </source>
</evidence>
<protein>
    <recommendedName>
        <fullName evidence="5">DUF2637 domain-containing protein</fullName>
    </recommendedName>
</protein>
<organism evidence="3 4">
    <name type="scientific">Nonomuraea endophytica</name>
    <dbReference type="NCBI Taxonomy" id="714136"/>
    <lineage>
        <taxon>Bacteria</taxon>
        <taxon>Bacillati</taxon>
        <taxon>Actinomycetota</taxon>
        <taxon>Actinomycetes</taxon>
        <taxon>Streptosporangiales</taxon>
        <taxon>Streptosporangiaceae</taxon>
        <taxon>Nonomuraea</taxon>
    </lineage>
</organism>
<evidence type="ECO:0000313" key="3">
    <source>
        <dbReference type="EMBL" id="MBB5085050.1"/>
    </source>
</evidence>
<feature type="transmembrane region" description="Helical" evidence="2">
    <location>
        <begin position="18"/>
        <end position="38"/>
    </location>
</feature>
<reference evidence="3 4" key="1">
    <citation type="submission" date="2020-08" db="EMBL/GenBank/DDBJ databases">
        <title>Genomic Encyclopedia of Type Strains, Phase IV (KMG-IV): sequencing the most valuable type-strain genomes for metagenomic binning, comparative biology and taxonomic classification.</title>
        <authorList>
            <person name="Goeker M."/>
        </authorList>
    </citation>
    <scope>NUCLEOTIDE SEQUENCE [LARGE SCALE GENOMIC DNA]</scope>
    <source>
        <strain evidence="3 4">DSM 45385</strain>
    </source>
</reference>
<evidence type="ECO:0008006" key="5">
    <source>
        <dbReference type="Google" id="ProtNLM"/>
    </source>
</evidence>
<dbReference type="Proteomes" id="UP000568380">
    <property type="component" value="Unassembled WGS sequence"/>
</dbReference>
<dbReference type="EMBL" id="JACHIN010000030">
    <property type="protein sequence ID" value="MBB5085050.1"/>
    <property type="molecule type" value="Genomic_DNA"/>
</dbReference>
<feature type="transmembrane region" description="Helical" evidence="2">
    <location>
        <begin position="118"/>
        <end position="140"/>
    </location>
</feature>
<evidence type="ECO:0000256" key="1">
    <source>
        <dbReference type="SAM" id="MobiDB-lite"/>
    </source>
</evidence>
<feature type="region of interest" description="Disordered" evidence="1">
    <location>
        <begin position="323"/>
        <end position="381"/>
    </location>
</feature>
<feature type="transmembrane region" description="Helical" evidence="2">
    <location>
        <begin position="50"/>
        <end position="67"/>
    </location>
</feature>
<comment type="caution">
    <text evidence="3">The sequence shown here is derived from an EMBL/GenBank/DDBJ whole genome shotgun (WGS) entry which is preliminary data.</text>
</comment>
<sequence length="458" mass="48322">MATLSDLLSLLQDDPVTAVAWLVLAGLGVGGCWLAWRALRKTGATPADRLTVLSALVASAVAASGMWEFFDEKLPRLPIALRVVFFGFLELAVLTSAVRARQNIRDADGPGTAGVDGLAVWVLTGLSAVLSALAADSFAVDVLRLATPFVAAWLWERGLAGERRKRAGAQQRERVYWRLTRERVLVRLGLAEPADRAISEVAAHRRVTAVARAAHRVQLTAGARIAGGWRRSRALARLRKSMNAAIEHAALATDPGQQRTLISQIGALTHAASLTSAGMPTPWTRVLASLTADQNQPNPEVEEAKAVLDTWANLWNGPNMLDSHPRHLFTDRAPSPPSLTPAADPAAPPTPGAGGHLPTPDPALTPHPSHPDPGPNRVTPLTEQAGSVPVIADLSQAAHDSQRIRVAIDALGTAASPGDIVAWLAAHGVTVTASNAKTVLKRYKRSSAGPTSPGRPAA</sequence>
<name>A0A7W8AF77_9ACTN</name>
<keyword evidence="2" id="KW-1133">Transmembrane helix</keyword>
<dbReference type="AlphaFoldDB" id="A0A7W8AF77"/>
<proteinExistence type="predicted"/>
<keyword evidence="2" id="KW-0472">Membrane</keyword>
<dbReference type="RefSeq" id="WP_184976140.1">
    <property type="nucleotide sequence ID" value="NZ_JACHIN010000030.1"/>
</dbReference>